<keyword evidence="7" id="KW-1185">Reference proteome</keyword>
<sequence length="372" mass="39409">MRTVIHELPAASAGTQRHVRSLHFGAGTSGRKAYLQAALHADEVPPMLVAQALIERFSALEAAGAIRGEIVLVPMANPIGLAQDVQGSAFGRFDLGSGINFNRQFRHLTPALIPALEGRLGADADANARTIRAACRQLLAAWQPGSEAEALKHLLQTLAADADLVLDLHCDNQAVMHVYTGTPQVQALQPLAGYLGAQALLYSEVSGDDPFDETLSRLWWELAAHFAGRFPIDPNGCLAATVELRGETEVSAELAERDAAALVATLQQLGHVEGTPPPAPAACDATPLEGVEPLTAPRSGIVVFAKAPGDWVEAGELVAEIICPLTDARTPLHARTTGRCFARSARRFATRGMRLAKIAGATPYRSGKLLSP</sequence>
<evidence type="ECO:0000256" key="2">
    <source>
        <dbReference type="ARBA" id="ARBA00022723"/>
    </source>
</evidence>
<evidence type="ECO:0000313" key="6">
    <source>
        <dbReference type="EMBL" id="OWR02283.1"/>
    </source>
</evidence>
<keyword evidence="4" id="KW-0862">Zinc</keyword>
<dbReference type="GO" id="GO:0016788">
    <property type="term" value="F:hydrolase activity, acting on ester bonds"/>
    <property type="evidence" value="ECO:0007669"/>
    <property type="project" value="InterPro"/>
</dbReference>
<dbReference type="EMBL" id="NISI01000010">
    <property type="protein sequence ID" value="OWR02283.1"/>
    <property type="molecule type" value="Genomic_DNA"/>
</dbReference>
<dbReference type="PANTHER" id="PTHR37326:SF1">
    <property type="entry name" value="BLL3975 PROTEIN"/>
    <property type="match status" value="1"/>
</dbReference>
<dbReference type="Pfam" id="PF24827">
    <property type="entry name" value="AstE_AspA_cat"/>
    <property type="match status" value="1"/>
</dbReference>
<dbReference type="InterPro" id="IPR053138">
    <property type="entry name" value="N-alpha-Ac-DABA_deacetylase"/>
</dbReference>
<dbReference type="OrthoDB" id="527673at2"/>
<gene>
    <name evidence="6" type="ORF">CDO81_21360</name>
</gene>
<evidence type="ECO:0000259" key="5">
    <source>
        <dbReference type="Pfam" id="PF24827"/>
    </source>
</evidence>
<organism evidence="6 7">
    <name type="scientific">Roseateles puraquae</name>
    <dbReference type="NCBI Taxonomy" id="431059"/>
    <lineage>
        <taxon>Bacteria</taxon>
        <taxon>Pseudomonadati</taxon>
        <taxon>Pseudomonadota</taxon>
        <taxon>Betaproteobacteria</taxon>
        <taxon>Burkholderiales</taxon>
        <taxon>Sphaerotilaceae</taxon>
        <taxon>Roseateles</taxon>
    </lineage>
</organism>
<evidence type="ECO:0000313" key="7">
    <source>
        <dbReference type="Proteomes" id="UP000197446"/>
    </source>
</evidence>
<dbReference type="GO" id="GO:0046872">
    <property type="term" value="F:metal ion binding"/>
    <property type="evidence" value="ECO:0007669"/>
    <property type="project" value="UniProtKB-KW"/>
</dbReference>
<dbReference type="InterPro" id="IPR055438">
    <property type="entry name" value="AstE_AspA_cat"/>
</dbReference>
<reference evidence="6 7" key="1">
    <citation type="journal article" date="2007" name="Int. J. Syst. Evol. Microbiol.">
        <title>Description of Pelomonas aquatica sp. nov. and Pelomonas puraquae sp. nov., isolated from industrial and haemodialysis water.</title>
        <authorList>
            <person name="Gomila M."/>
            <person name="Bowien B."/>
            <person name="Falsen E."/>
            <person name="Moore E.R."/>
            <person name="Lalucat J."/>
        </authorList>
    </citation>
    <scope>NUCLEOTIDE SEQUENCE [LARGE SCALE GENOMIC DNA]</scope>
    <source>
        <strain evidence="6 7">CCUG 52769</strain>
    </source>
</reference>
<proteinExistence type="predicted"/>
<dbReference type="Gene3D" id="3.40.630.10">
    <property type="entry name" value="Zn peptidases"/>
    <property type="match status" value="1"/>
</dbReference>
<comment type="caution">
    <text evidence="6">The sequence shown here is derived from an EMBL/GenBank/DDBJ whole genome shotgun (WGS) entry which is preliminary data.</text>
</comment>
<keyword evidence="2" id="KW-0479">Metal-binding</keyword>
<evidence type="ECO:0000256" key="3">
    <source>
        <dbReference type="ARBA" id="ARBA00022801"/>
    </source>
</evidence>
<dbReference type="Proteomes" id="UP000197446">
    <property type="component" value="Unassembled WGS sequence"/>
</dbReference>
<evidence type="ECO:0000256" key="4">
    <source>
        <dbReference type="ARBA" id="ARBA00022833"/>
    </source>
</evidence>
<comment type="cofactor">
    <cofactor evidence="1">
        <name>Zn(2+)</name>
        <dbReference type="ChEBI" id="CHEBI:29105"/>
    </cofactor>
</comment>
<dbReference type="AlphaFoldDB" id="A0A254NAV7"/>
<feature type="domain" description="Succinylglutamate desuccinylase/Aspartoacylase catalytic" evidence="5">
    <location>
        <begin position="30"/>
        <end position="261"/>
    </location>
</feature>
<evidence type="ECO:0000256" key="1">
    <source>
        <dbReference type="ARBA" id="ARBA00001947"/>
    </source>
</evidence>
<dbReference type="CDD" id="cd06250">
    <property type="entry name" value="M14_PaAOTO_like"/>
    <property type="match status" value="1"/>
</dbReference>
<dbReference type="SUPFAM" id="SSF53187">
    <property type="entry name" value="Zn-dependent exopeptidases"/>
    <property type="match status" value="1"/>
</dbReference>
<protein>
    <submittedName>
        <fullName evidence="6">Deacylase</fullName>
    </submittedName>
</protein>
<accession>A0A254NAV7</accession>
<name>A0A254NAV7_9BURK</name>
<dbReference type="PANTHER" id="PTHR37326">
    <property type="entry name" value="BLL3975 PROTEIN"/>
    <property type="match status" value="1"/>
</dbReference>
<keyword evidence="3" id="KW-0378">Hydrolase</keyword>
<dbReference type="RefSeq" id="WP_088485258.1">
    <property type="nucleotide sequence ID" value="NZ_NISI01000010.1"/>
</dbReference>